<evidence type="ECO:0000313" key="3">
    <source>
        <dbReference type="Proteomes" id="UP000001968"/>
    </source>
</evidence>
<dbReference type="GO" id="GO:0051920">
    <property type="term" value="F:peroxiredoxin activity"/>
    <property type="evidence" value="ECO:0007669"/>
    <property type="project" value="InterPro"/>
</dbReference>
<dbReference type="PANTHER" id="PTHR33930:SF2">
    <property type="entry name" value="BLR3452 PROTEIN"/>
    <property type="match status" value="1"/>
</dbReference>
<keyword evidence="2" id="KW-0560">Oxidoreductase</keyword>
<name>Q0AVB3_SYNWW</name>
<evidence type="ECO:0000259" key="1">
    <source>
        <dbReference type="Pfam" id="PF02627"/>
    </source>
</evidence>
<organism evidence="2 3">
    <name type="scientific">Syntrophomonas wolfei subsp. wolfei (strain DSM 2245B / Goettingen)</name>
    <dbReference type="NCBI Taxonomy" id="335541"/>
    <lineage>
        <taxon>Bacteria</taxon>
        <taxon>Bacillati</taxon>
        <taxon>Bacillota</taxon>
        <taxon>Clostridia</taxon>
        <taxon>Eubacteriales</taxon>
        <taxon>Syntrophomonadaceae</taxon>
        <taxon>Syntrophomonas</taxon>
    </lineage>
</organism>
<dbReference type="PANTHER" id="PTHR33930">
    <property type="entry name" value="ALKYL HYDROPEROXIDE REDUCTASE AHPD"/>
    <property type="match status" value="1"/>
</dbReference>
<keyword evidence="3" id="KW-1185">Reference proteome</keyword>
<dbReference type="eggNOG" id="COG0599">
    <property type="taxonomic scope" value="Bacteria"/>
</dbReference>
<dbReference type="Pfam" id="PF02627">
    <property type="entry name" value="CMD"/>
    <property type="match status" value="1"/>
</dbReference>
<accession>Q0AVB3</accession>
<protein>
    <submittedName>
        <fullName evidence="2">Alkylhydroperoxidase AhpD core</fullName>
    </submittedName>
</protein>
<dbReference type="Proteomes" id="UP000001968">
    <property type="component" value="Chromosome"/>
</dbReference>
<reference evidence="3" key="1">
    <citation type="journal article" date="2010" name="Environ. Microbiol.">
        <title>The genome of Syntrophomonas wolfei: new insights into syntrophic metabolism and biohydrogen production.</title>
        <authorList>
            <person name="Sieber J.R."/>
            <person name="Sims D.R."/>
            <person name="Han C."/>
            <person name="Kim E."/>
            <person name="Lykidis A."/>
            <person name="Lapidus A.L."/>
            <person name="McDonnald E."/>
            <person name="Rohlin L."/>
            <person name="Culley D.E."/>
            <person name="Gunsalus R."/>
            <person name="McInerney M.J."/>
        </authorList>
    </citation>
    <scope>NUCLEOTIDE SEQUENCE [LARGE SCALE GENOMIC DNA]</scope>
    <source>
        <strain evidence="3">DSM 2245B / Goettingen</strain>
    </source>
</reference>
<dbReference type="KEGG" id="swo:Swol_2047"/>
<keyword evidence="2" id="KW-0575">Peroxidase</keyword>
<dbReference type="STRING" id="335541.Swol_2047"/>
<sequence length="98" mass="11040">MTTALPWFVEQYKEKDPEYFALLEESLTGAVNTRQLDARTRYLILLALDVLKGAAEGVKVLSRQAREAGATEDEIREAIRLAYFVNSMDLIKTAVNAF</sequence>
<dbReference type="AlphaFoldDB" id="Q0AVB3"/>
<evidence type="ECO:0000313" key="2">
    <source>
        <dbReference type="EMBL" id="ABI69341.1"/>
    </source>
</evidence>
<dbReference type="OrthoDB" id="1724882at2"/>
<dbReference type="RefSeq" id="WP_011641433.1">
    <property type="nucleotide sequence ID" value="NC_008346.1"/>
</dbReference>
<gene>
    <name evidence="2" type="ordered locus">Swol_2047</name>
</gene>
<dbReference type="SUPFAM" id="SSF69118">
    <property type="entry name" value="AhpD-like"/>
    <property type="match status" value="1"/>
</dbReference>
<dbReference type="EMBL" id="CP000448">
    <property type="protein sequence ID" value="ABI69341.1"/>
    <property type="molecule type" value="Genomic_DNA"/>
</dbReference>
<dbReference type="Gene3D" id="1.20.1290.10">
    <property type="entry name" value="AhpD-like"/>
    <property type="match status" value="1"/>
</dbReference>
<dbReference type="InterPro" id="IPR003779">
    <property type="entry name" value="CMD-like"/>
</dbReference>
<dbReference type="InterPro" id="IPR029032">
    <property type="entry name" value="AhpD-like"/>
</dbReference>
<feature type="domain" description="Carboxymuconolactone decarboxylase-like" evidence="1">
    <location>
        <begin position="17"/>
        <end position="97"/>
    </location>
</feature>
<proteinExistence type="predicted"/>
<dbReference type="HOGENOM" id="CLU_137228_5_1_9"/>